<feature type="region of interest" description="Disordered" evidence="1">
    <location>
        <begin position="965"/>
        <end position="1017"/>
    </location>
</feature>
<dbReference type="RefSeq" id="WP_203303662.1">
    <property type="nucleotide sequence ID" value="NZ_JAAEBW010000014.1"/>
</dbReference>
<dbReference type="Proteomes" id="UP000809529">
    <property type="component" value="Unassembled WGS sequence"/>
</dbReference>
<feature type="compositionally biased region" description="Polar residues" evidence="1">
    <location>
        <begin position="997"/>
        <end position="1014"/>
    </location>
</feature>
<reference evidence="3 4" key="1">
    <citation type="submission" date="2020-01" db="EMBL/GenBank/DDBJ databases">
        <title>Comparative genomics of meat spoilage bacteria.</title>
        <authorList>
            <person name="Hilgarth M."/>
            <person name="Vogel R.F."/>
        </authorList>
    </citation>
    <scope>NUCLEOTIDE SEQUENCE [LARGE SCALE GENOMIC DNA]</scope>
    <source>
        <strain evidence="3 4">TMW2.2077</strain>
    </source>
</reference>
<sequence length="1337" mass="148382">MIDTVLQTLHTGVFASYPAQTIVLRRVGQATDIELDLARFELFLADMRRYLGSYFRLQTTDFWLASCAQTGNRSRKEWLLDQLASLLRAESAMLNVDTTLTPEQVSVVDLVVRYPSLATRAALAVYSRPAVYALRLKGQDGLGPIYFAGAFVITQRDGSGFYDQFGAFTVASKNGPVEIDARAQAGVTVLYTPSGGLQGFNTLQALEDELERRWRAVSEFESMLELTSPTDLLRIEALGKVPQASFEWVFDEIYPSIFEHWYRVHDDQRQQNMIHLLSHTAAASIAQLEDELAHVVDYAHRFSQTNAFAARLFKRISLKTRAWLVSASPEDRESWLEAVERYKTHAFIANEDGEPSSHQFGDKAFLLRYAREQIQQHIQLEYGLSIDPDALFITTTAAEAGAGAVIPAGSLAPSSYTAVNSLSRTGPSIRLVSTTRTMTQLALENVSKFDIDYALTARVTTGSASGPQSLQLSPAQVKTIIRTVNIGDSYQAFLQDKLIDSPMAVSRRETAMQLMIAQMRLDALEAKISGDFSPDRLDRGYRWVEAVLDEAQNPQAIATVEGHAIKVHQLLVGETTVRGVLIISAHSLSVPSSASELELPSLHPQFSVSSIVVYTPEAPDGKRFREFENRSHMAGKFLHEAQFTDYLVGRVSAGHHVRIRHLFKQGLRAPDVKLLPIAGNFIEQACIAQARHAIANADAVSNSTTELNGLCVWNSIELAVDIVTAVLPLKVTAPIALARSLLSLWNGFDALKRDSQLEALGHFVGMIAHLVDAGVDIAVVVARVPLTRAIASPAALDSRLAYSQGLTDLTLRSDGVYAGVYEKVPKQGGFSQYFVQQEKYWYQIKYDKDRLVWRVMDMRRPQAWYRSPISQGSDGLWRVSTPQLSLRGGGRSTLAPYRVRVALPHFSLEEARKLLDQYNFPETLRTGLELDLAEYLVKHKTLPLWSQQYLKPGLEAARLARLQQTGGTSSRTLLSNKRKAAQLAQEPPVARPPQPTPSISTPLASASDQTSWQGWGQKVDPGLSSMASINPPIFKVSSPQGTYRAIKLDDLHFEILPQGHEAQTQRVFLKHPHKPCNNYDQLEALLRYGKHEQPRMGEFTGGRWVIHEPFFYKPILNIVSNVFPSMTAQSQRELSRRLFHFADPSSTGITPNRMLNTKQALYGWLSGNSSSLSVHLGDPCALLAQATRVGEGLYQLGTQVRASIFNRMDFKLLASEHTLLTNVTTNPSLALNEVMTSLLRRLGYEIYPGMTDLSVMAFRRRGAKTMNFMQLHKIDSPRILLTKALGDTVDELIRHNPLSPLALALSSARAEGKLLFLLGGVQHSAPTALPVGFVFRV</sequence>
<feature type="domain" description="Dermonecrotic toxin N-terminal" evidence="2">
    <location>
        <begin position="367"/>
        <end position="642"/>
    </location>
</feature>
<dbReference type="Pfam" id="PF20178">
    <property type="entry name" value="ToxA_N"/>
    <property type="match status" value="1"/>
</dbReference>
<dbReference type="InterPro" id="IPR046673">
    <property type="entry name" value="ToxA_N"/>
</dbReference>
<evidence type="ECO:0000313" key="3">
    <source>
        <dbReference type="EMBL" id="MBM1197345.1"/>
    </source>
</evidence>
<comment type="caution">
    <text evidence="3">The sequence shown here is derived from an EMBL/GenBank/DDBJ whole genome shotgun (WGS) entry which is preliminary data.</text>
</comment>
<evidence type="ECO:0000313" key="4">
    <source>
        <dbReference type="Proteomes" id="UP000809529"/>
    </source>
</evidence>
<proteinExistence type="predicted"/>
<name>A0ABS1ZLK2_9PSED</name>
<feature type="compositionally biased region" description="Polar residues" evidence="1">
    <location>
        <begin position="965"/>
        <end position="975"/>
    </location>
</feature>
<organism evidence="3 4">
    <name type="scientific">Pseudomonas weihenstephanensis</name>
    <dbReference type="NCBI Taxonomy" id="1608994"/>
    <lineage>
        <taxon>Bacteria</taxon>
        <taxon>Pseudomonadati</taxon>
        <taxon>Pseudomonadota</taxon>
        <taxon>Gammaproteobacteria</taxon>
        <taxon>Pseudomonadales</taxon>
        <taxon>Pseudomonadaceae</taxon>
        <taxon>Pseudomonas</taxon>
    </lineage>
</organism>
<evidence type="ECO:0000256" key="1">
    <source>
        <dbReference type="SAM" id="MobiDB-lite"/>
    </source>
</evidence>
<protein>
    <recommendedName>
        <fullName evidence="2">Dermonecrotic toxin N-terminal domain-containing protein</fullName>
    </recommendedName>
</protein>
<gene>
    <name evidence="3" type="ORF">GYN02_19460</name>
</gene>
<accession>A0ABS1ZLK2</accession>
<keyword evidence="4" id="KW-1185">Reference proteome</keyword>
<evidence type="ECO:0000259" key="2">
    <source>
        <dbReference type="Pfam" id="PF20178"/>
    </source>
</evidence>
<dbReference type="EMBL" id="JAAEBW010000014">
    <property type="protein sequence ID" value="MBM1197345.1"/>
    <property type="molecule type" value="Genomic_DNA"/>
</dbReference>